<proteinExistence type="predicted"/>
<keyword evidence="1" id="KW-0175">Coiled coil</keyword>
<accession>A0A9J5YFU9</accession>
<name>A0A9J5YFU9_SOLCO</name>
<dbReference type="EMBL" id="JACXVP010000006">
    <property type="protein sequence ID" value="KAG5599619.1"/>
    <property type="molecule type" value="Genomic_DNA"/>
</dbReference>
<protein>
    <submittedName>
        <fullName evidence="2">Uncharacterized protein</fullName>
    </submittedName>
</protein>
<sequence>MHDKVYSFLFTPSSESDYDDDYYSESGSETDKPEIFVDDILSKQHVVILDTSFDDLKGEIEQLKQEIKSLKQNQIICDHRLTQIESINNKGKNIVEENTLAKSINIDPKQNMFLGMMQIVTAHK</sequence>
<gene>
    <name evidence="2" type="ORF">H5410_030989</name>
</gene>
<keyword evidence="3" id="KW-1185">Reference proteome</keyword>
<evidence type="ECO:0000313" key="3">
    <source>
        <dbReference type="Proteomes" id="UP000824120"/>
    </source>
</evidence>
<dbReference type="AlphaFoldDB" id="A0A9J5YFU9"/>
<feature type="non-terminal residue" evidence="2">
    <location>
        <position position="1"/>
    </location>
</feature>
<organism evidence="2 3">
    <name type="scientific">Solanum commersonii</name>
    <name type="common">Commerson's wild potato</name>
    <name type="synonym">Commerson's nightshade</name>
    <dbReference type="NCBI Taxonomy" id="4109"/>
    <lineage>
        <taxon>Eukaryota</taxon>
        <taxon>Viridiplantae</taxon>
        <taxon>Streptophyta</taxon>
        <taxon>Embryophyta</taxon>
        <taxon>Tracheophyta</taxon>
        <taxon>Spermatophyta</taxon>
        <taxon>Magnoliopsida</taxon>
        <taxon>eudicotyledons</taxon>
        <taxon>Gunneridae</taxon>
        <taxon>Pentapetalae</taxon>
        <taxon>asterids</taxon>
        <taxon>lamiids</taxon>
        <taxon>Solanales</taxon>
        <taxon>Solanaceae</taxon>
        <taxon>Solanoideae</taxon>
        <taxon>Solaneae</taxon>
        <taxon>Solanum</taxon>
    </lineage>
</organism>
<comment type="caution">
    <text evidence="2">The sequence shown here is derived from an EMBL/GenBank/DDBJ whole genome shotgun (WGS) entry which is preliminary data.</text>
</comment>
<feature type="coiled-coil region" evidence="1">
    <location>
        <begin position="46"/>
        <end position="73"/>
    </location>
</feature>
<evidence type="ECO:0000313" key="2">
    <source>
        <dbReference type="EMBL" id="KAG5599619.1"/>
    </source>
</evidence>
<reference evidence="2 3" key="1">
    <citation type="submission" date="2020-09" db="EMBL/GenBank/DDBJ databases">
        <title>De no assembly of potato wild relative species, Solanum commersonii.</title>
        <authorList>
            <person name="Cho K."/>
        </authorList>
    </citation>
    <scope>NUCLEOTIDE SEQUENCE [LARGE SCALE GENOMIC DNA]</scope>
    <source>
        <strain evidence="2">LZ3.2</strain>
        <tissue evidence="2">Leaf</tissue>
    </source>
</reference>
<dbReference type="Proteomes" id="UP000824120">
    <property type="component" value="Chromosome 6"/>
</dbReference>
<evidence type="ECO:0000256" key="1">
    <source>
        <dbReference type="SAM" id="Coils"/>
    </source>
</evidence>